<evidence type="ECO:0000313" key="1">
    <source>
        <dbReference type="EMBL" id="KAK3585932.1"/>
    </source>
</evidence>
<reference evidence="1" key="2">
    <citation type="journal article" date="2021" name="Genome Biol. Evol.">
        <title>Developing a high-quality reference genome for a parasitic bivalve with doubly uniparental inheritance (Bivalvia: Unionida).</title>
        <authorList>
            <person name="Smith C.H."/>
        </authorList>
    </citation>
    <scope>NUCLEOTIDE SEQUENCE</scope>
    <source>
        <strain evidence="1">CHS0354</strain>
        <tissue evidence="1">Mantle</tissue>
    </source>
</reference>
<name>A0AAE0VQX3_9BIVA</name>
<reference evidence="1" key="3">
    <citation type="submission" date="2023-05" db="EMBL/GenBank/DDBJ databases">
        <authorList>
            <person name="Smith C.H."/>
        </authorList>
    </citation>
    <scope>NUCLEOTIDE SEQUENCE</scope>
    <source>
        <strain evidence="1">CHS0354</strain>
        <tissue evidence="1">Mantle</tissue>
    </source>
</reference>
<comment type="caution">
    <text evidence="1">The sequence shown here is derived from an EMBL/GenBank/DDBJ whole genome shotgun (WGS) entry which is preliminary data.</text>
</comment>
<sequence>MDPPGPVCSERITLLLNKQGIRDGKSKVKTKATSEFTGSTDAFLRKRLRLAACSDSIRTLQQNRCLCRACHVSQMDIFGSGSGAGGSYADVCEGYGGKCGEGCELDFAVYSVYSIVLPRSKINLNKCGKGFSFKCTL</sequence>
<evidence type="ECO:0000313" key="2">
    <source>
        <dbReference type="Proteomes" id="UP001195483"/>
    </source>
</evidence>
<proteinExistence type="predicted"/>
<dbReference type="EMBL" id="JAEAOA010002240">
    <property type="protein sequence ID" value="KAK3585932.1"/>
    <property type="molecule type" value="Genomic_DNA"/>
</dbReference>
<reference evidence="1" key="1">
    <citation type="journal article" date="2021" name="Genome Biol. Evol.">
        <title>A High-Quality Reference Genome for a Parasitic Bivalve with Doubly Uniparental Inheritance (Bivalvia: Unionida).</title>
        <authorList>
            <person name="Smith C.H."/>
        </authorList>
    </citation>
    <scope>NUCLEOTIDE SEQUENCE</scope>
    <source>
        <strain evidence="1">CHS0354</strain>
    </source>
</reference>
<organism evidence="1 2">
    <name type="scientific">Potamilus streckersoni</name>
    <dbReference type="NCBI Taxonomy" id="2493646"/>
    <lineage>
        <taxon>Eukaryota</taxon>
        <taxon>Metazoa</taxon>
        <taxon>Spiralia</taxon>
        <taxon>Lophotrochozoa</taxon>
        <taxon>Mollusca</taxon>
        <taxon>Bivalvia</taxon>
        <taxon>Autobranchia</taxon>
        <taxon>Heteroconchia</taxon>
        <taxon>Palaeoheterodonta</taxon>
        <taxon>Unionida</taxon>
        <taxon>Unionoidea</taxon>
        <taxon>Unionidae</taxon>
        <taxon>Ambleminae</taxon>
        <taxon>Lampsilini</taxon>
        <taxon>Potamilus</taxon>
    </lineage>
</organism>
<keyword evidence="2" id="KW-1185">Reference proteome</keyword>
<protein>
    <submittedName>
        <fullName evidence="1">Uncharacterized protein</fullName>
    </submittedName>
</protein>
<gene>
    <name evidence="1" type="ORF">CHS0354_038473</name>
</gene>
<dbReference type="AlphaFoldDB" id="A0AAE0VQX3"/>
<accession>A0AAE0VQX3</accession>
<dbReference type="Proteomes" id="UP001195483">
    <property type="component" value="Unassembled WGS sequence"/>
</dbReference>